<evidence type="ECO:0000313" key="2">
    <source>
        <dbReference type="EMBL" id="HEQ88822.1"/>
    </source>
</evidence>
<dbReference type="InterPro" id="IPR015943">
    <property type="entry name" value="WD40/YVTN_repeat-like_dom_sf"/>
</dbReference>
<dbReference type="Gene3D" id="2.60.40.4070">
    <property type="match status" value="1"/>
</dbReference>
<feature type="compositionally biased region" description="Basic and acidic residues" evidence="1">
    <location>
        <begin position="147"/>
        <end position="159"/>
    </location>
</feature>
<accession>A0A7V2EFG4</accession>
<dbReference type="AlphaFoldDB" id="A0A7V2EFG4"/>
<dbReference type="SUPFAM" id="SSF50939">
    <property type="entry name" value="Sialidases"/>
    <property type="match status" value="1"/>
</dbReference>
<reference evidence="2" key="1">
    <citation type="journal article" date="2020" name="mSystems">
        <title>Genome- and Community-Level Interaction Insights into Carbon Utilization and Element Cycling Functions of Hydrothermarchaeota in Hydrothermal Sediment.</title>
        <authorList>
            <person name="Zhou Z."/>
            <person name="Liu Y."/>
            <person name="Xu W."/>
            <person name="Pan J."/>
            <person name="Luo Z.H."/>
            <person name="Li M."/>
        </authorList>
    </citation>
    <scope>NUCLEOTIDE SEQUENCE [LARGE SCALE GENOMIC DNA]</scope>
    <source>
        <strain evidence="2">SpSt-186</strain>
    </source>
</reference>
<proteinExistence type="predicted"/>
<evidence type="ECO:0008006" key="3">
    <source>
        <dbReference type="Google" id="ProtNLM"/>
    </source>
</evidence>
<dbReference type="Gene3D" id="2.130.10.10">
    <property type="entry name" value="YVTN repeat-like/Quinoprotein amine dehydrogenase"/>
    <property type="match status" value="1"/>
</dbReference>
<protein>
    <recommendedName>
        <fullName evidence="3">Glycosyl hydrolase</fullName>
    </recommendedName>
</protein>
<dbReference type="InterPro" id="IPR036278">
    <property type="entry name" value="Sialidase_sf"/>
</dbReference>
<gene>
    <name evidence="2" type="ORF">ENP06_05355</name>
</gene>
<name>A0A7V2EFG4_9BACT</name>
<feature type="region of interest" description="Disordered" evidence="1">
    <location>
        <begin position="147"/>
        <end position="167"/>
    </location>
</feature>
<sequence length="437" mass="48929">MPANHVVYSIVEDPKDPNLLFAGTEFGVFFSANAGQNWVKLTGGIPTIAVRDIAIQERENDLVLATFGRGFYVLDDYTPLRGLTREKLEKPALLFPVKPAWAYIERTPLGSRGKGSQGDSFFTAPNPPFGATFTYFLKEELLTLKEQRHKAEKEAEKQGKTPPYPTPEQLRAEAQEEPPTIILTVSDPDGNVIRRLEGSKEKGMHRVTWDLRFPPAHPIRGERPQDEPAPWEPRELGPLVAPGTYQVSLSQRVRGVETLLAGPVSFEVIPLGQATLEAKDKQAELAFHRKVQRLQRAVLAASEVVRDTGERIKRLKVAIERTPAAKPEWGTRLRQLEAELLRLDMELFGDREMARRNEPTLPGIRDRVVRIVSSLYTATAPATGTQKQGYEIAANQFEKFLSGLRQLVTTDLPALESELEKAGAPHTPGRFPEWHKE</sequence>
<organism evidence="2">
    <name type="scientific">Thermoanaerobaculum aquaticum</name>
    <dbReference type="NCBI Taxonomy" id="1312852"/>
    <lineage>
        <taxon>Bacteria</taxon>
        <taxon>Pseudomonadati</taxon>
        <taxon>Acidobacteriota</taxon>
        <taxon>Thermoanaerobaculia</taxon>
        <taxon>Thermoanaerobaculales</taxon>
        <taxon>Thermoanaerobaculaceae</taxon>
        <taxon>Thermoanaerobaculum</taxon>
    </lineage>
</organism>
<feature type="region of interest" description="Disordered" evidence="1">
    <location>
        <begin position="418"/>
        <end position="437"/>
    </location>
</feature>
<dbReference type="EMBL" id="DSHW01000407">
    <property type="protein sequence ID" value="HEQ88822.1"/>
    <property type="molecule type" value="Genomic_DNA"/>
</dbReference>
<comment type="caution">
    <text evidence="2">The sequence shown here is derived from an EMBL/GenBank/DDBJ whole genome shotgun (WGS) entry which is preliminary data.</text>
</comment>
<evidence type="ECO:0000256" key="1">
    <source>
        <dbReference type="SAM" id="MobiDB-lite"/>
    </source>
</evidence>